<organism evidence="6 7">
    <name type="scientific">Klebsiella phage JD18</name>
    <dbReference type="NCBI Taxonomy" id="1698360"/>
    <lineage>
        <taxon>Viruses</taxon>
        <taxon>Duplodnaviria</taxon>
        <taxon>Heunggongvirae</taxon>
        <taxon>Uroviricota</taxon>
        <taxon>Caudoviricetes</taxon>
        <taxon>Pantevenvirales</taxon>
        <taxon>Straboviridae</taxon>
        <taxon>Tevenvirinae</taxon>
        <taxon>Jiaodavirus</taxon>
        <taxon>Jiaodavirus jd18</taxon>
    </lineage>
</organism>
<reference evidence="6 7" key="1">
    <citation type="submission" date="2015-07" db="EMBL/GenBank/DDBJ databases">
        <title>Isolation and characterization of JD18-a novel lytic bacteriophage for Klebsiella pneumoniae.</title>
        <authorList>
            <person name="Fan J."/>
            <person name="Zhang X."/>
            <person name="Guo X."/>
            <person name="He P."/>
            <person name="Zhang Y."/>
        </authorList>
    </citation>
    <scope>NUCLEOTIDE SEQUENCE [LARGE SCALE GENOMIC DNA]</scope>
</reference>
<accession>A0A0K1Y4X9</accession>
<feature type="chain" id="PRO_5023249872" description="Mature capsid vertex protein" evidence="5">
    <location>
        <begin position="11"/>
        <end position="426"/>
    </location>
</feature>
<comment type="subcellular location">
    <molecule>Capsid vertex protein</molecule>
    <subcellularLocation>
        <location evidence="5">Virion</location>
    </subcellularLocation>
    <text evidence="5">Part of the icosahedric capsid shell of the immature virion.</text>
</comment>
<dbReference type="Proteomes" id="UP000204179">
    <property type="component" value="Segment"/>
</dbReference>
<keyword evidence="4 5" id="KW-0426">Late protein</keyword>
<evidence type="ECO:0000313" key="6">
    <source>
        <dbReference type="EMBL" id="AKY02039.1"/>
    </source>
</evidence>
<evidence type="ECO:0000256" key="4">
    <source>
        <dbReference type="ARBA" id="ARBA00022921"/>
    </source>
</evidence>
<keyword evidence="2 5" id="KW-0167">Capsid protein</keyword>
<evidence type="ECO:0000256" key="1">
    <source>
        <dbReference type="ARBA" id="ARBA00004328"/>
    </source>
</evidence>
<dbReference type="GO" id="GO:0019028">
    <property type="term" value="C:viral capsid"/>
    <property type="evidence" value="ECO:0007669"/>
    <property type="project" value="UniProtKB-UniRule"/>
</dbReference>
<dbReference type="EMBL" id="KT239446">
    <property type="protein sequence ID" value="AKY02039.1"/>
    <property type="molecule type" value="Genomic_DNA"/>
</dbReference>
<gene>
    <name evidence="6" type="ORF">JD18_168</name>
</gene>
<proteinExistence type="inferred from homology"/>
<keyword evidence="3 5" id="KW-0946">Virion</keyword>
<dbReference type="Gene3D" id="2.10.10.40">
    <property type="match status" value="1"/>
</dbReference>
<dbReference type="Pfam" id="PF07068">
    <property type="entry name" value="Gp23"/>
    <property type="match status" value="1"/>
</dbReference>
<comment type="subcellular location">
    <subcellularLocation>
        <location evidence="1">Virion</location>
    </subcellularLocation>
</comment>
<feature type="site" description="Cleavage" evidence="5">
    <location>
        <begin position="10"/>
        <end position="11"/>
    </location>
</feature>
<comment type="subunit">
    <text evidence="5">Homopentamer. Interacts with the portal protein. Interacts with the major capsid protein that forms hexamers.</text>
</comment>
<dbReference type="GeneID" id="26518583"/>
<dbReference type="KEGG" id="vg:26518583"/>
<dbReference type="HAMAP" id="MF_04113">
    <property type="entry name" value="CAPSID_P_T4"/>
    <property type="match status" value="1"/>
</dbReference>
<evidence type="ECO:0000313" key="7">
    <source>
        <dbReference type="Proteomes" id="UP000204179"/>
    </source>
</evidence>
<comment type="subcellular location">
    <molecule>Mature capsid vertex protein</molecule>
    <subcellularLocation>
        <location evidence="5">Virion</location>
    </subcellularLocation>
    <text evidence="5">Part of the icosahedric capsid shell of the mature virion.</text>
</comment>
<comment type="PTM">
    <text evidence="5">Proteolytic cleavage at the N-terminus by the prohead core protein protease gives rise to the mature capsid vertex protein.</text>
</comment>
<comment type="function">
    <text evidence="5">Capsid protein that self-associates to form pentons, building the capsid in association with hexamers of the major capsid protein and one dodecamer of the portal protein.</text>
</comment>
<sequence>MAKINELLRESTTTSSNLIGRPNLVALTRATTKLIYTDLVATQRTKQPVAALYGIKYLNPNGDLTFNTGATYAGQIGAPERESIEELTMANKDSFNKDDMFKYQNVVFKVLKDGPFTGTAETDEFGIVSEAVAANNIRMVSDAAVTEKFEGPDSDPITEASFKIDKWQTAVKSRKLKTDLTVELAQDLEANGFDAPELIDDLLATEMAEDINKDILQSLITVSSRFKVTGVSDKGVLDLTKQDSAPEQGRTLYRFICEMNSAVQRNTSYSGTYAVASTRCAAVLAASGWLMQKNDGTIPENAYGILNNGLPLYCDTNSPIDYVIVGVKAEFGGKETVGSLFYAPYTEGLDLDDPEHVGAFKVIVDPASLQPSVALLVRYALSVNPYTVGLDEDEARVINAADMDKMAGRSQMSVMLGVKLPKLIAD</sequence>
<dbReference type="InterPro" id="IPR010762">
    <property type="entry name" value="Gp23/Gp24_T4-like"/>
</dbReference>
<dbReference type="InterPro" id="IPR038999">
    <property type="entry name" value="CAPSP"/>
</dbReference>
<protein>
    <recommendedName>
        <fullName evidence="5">Capsid vertex protein</fullName>
    </recommendedName>
    <alternativeName>
        <fullName evidence="5">gp24</fullName>
    </alternativeName>
    <component>
        <recommendedName>
            <fullName evidence="5">Mature capsid vertex protein</fullName>
        </recommendedName>
        <alternativeName>
            <fullName evidence="5">gp24*</fullName>
        </alternativeName>
    </component>
</protein>
<dbReference type="Gene3D" id="3.30.2320.40">
    <property type="match status" value="1"/>
</dbReference>
<dbReference type="RefSeq" id="YP_009190749.1">
    <property type="nucleotide sequence ID" value="NC_028686.1"/>
</dbReference>
<evidence type="ECO:0000256" key="5">
    <source>
        <dbReference type="HAMAP-Rule" id="MF_04113"/>
    </source>
</evidence>
<evidence type="ECO:0000256" key="3">
    <source>
        <dbReference type="ARBA" id="ARBA00022844"/>
    </source>
</evidence>
<name>A0A0K1Y4X9_9CAUD</name>
<feature type="chain" id="PRO_5023249873" description="Capsid vertex protein" evidence="5">
    <location>
        <begin position="1"/>
        <end position="426"/>
    </location>
</feature>
<evidence type="ECO:0000256" key="2">
    <source>
        <dbReference type="ARBA" id="ARBA00022561"/>
    </source>
</evidence>
<comment type="similarity">
    <text evidence="5">Belongs to the Tevenvirinae capsid vertex protein family.</text>
</comment>
<keyword evidence="7" id="KW-1185">Reference proteome</keyword>